<evidence type="ECO:0000256" key="1">
    <source>
        <dbReference type="SAM" id="MobiDB-lite"/>
    </source>
</evidence>
<sequence>MQFDAIKTGLNGASSGFRIKHHADRPVTLRGLSPVSRSSSATPLNLGDKESADGGAQWGLTQWGVQVPGASWSGVVAVR</sequence>
<evidence type="ECO:0000313" key="2">
    <source>
        <dbReference type="EMBL" id="GAA4235341.1"/>
    </source>
</evidence>
<protein>
    <submittedName>
        <fullName evidence="2">Uncharacterized protein</fullName>
    </submittedName>
</protein>
<dbReference type="EMBL" id="BAABAS010000012">
    <property type="protein sequence ID" value="GAA4235341.1"/>
    <property type="molecule type" value="Genomic_DNA"/>
</dbReference>
<feature type="region of interest" description="Disordered" evidence="1">
    <location>
        <begin position="28"/>
        <end position="55"/>
    </location>
</feature>
<gene>
    <name evidence="2" type="ORF">GCM10022254_42400</name>
</gene>
<reference evidence="3" key="1">
    <citation type="journal article" date="2019" name="Int. J. Syst. Evol. Microbiol.">
        <title>The Global Catalogue of Microorganisms (GCM) 10K type strain sequencing project: providing services to taxonomists for standard genome sequencing and annotation.</title>
        <authorList>
            <consortium name="The Broad Institute Genomics Platform"/>
            <consortium name="The Broad Institute Genome Sequencing Center for Infectious Disease"/>
            <person name="Wu L."/>
            <person name="Ma J."/>
        </authorList>
    </citation>
    <scope>NUCLEOTIDE SEQUENCE [LARGE SCALE GENOMIC DNA]</scope>
    <source>
        <strain evidence="3">JCM 17440</strain>
    </source>
</reference>
<evidence type="ECO:0000313" key="3">
    <source>
        <dbReference type="Proteomes" id="UP001501710"/>
    </source>
</evidence>
<accession>A0ABP8C852</accession>
<comment type="caution">
    <text evidence="2">The sequence shown here is derived from an EMBL/GenBank/DDBJ whole genome shotgun (WGS) entry which is preliminary data.</text>
</comment>
<dbReference type="Proteomes" id="UP001501710">
    <property type="component" value="Unassembled WGS sequence"/>
</dbReference>
<name>A0ABP8C852_9ACTN</name>
<keyword evidence="3" id="KW-1185">Reference proteome</keyword>
<proteinExistence type="predicted"/>
<organism evidence="2 3">
    <name type="scientific">Actinomadura meridiana</name>
    <dbReference type="NCBI Taxonomy" id="559626"/>
    <lineage>
        <taxon>Bacteria</taxon>
        <taxon>Bacillati</taxon>
        <taxon>Actinomycetota</taxon>
        <taxon>Actinomycetes</taxon>
        <taxon>Streptosporangiales</taxon>
        <taxon>Thermomonosporaceae</taxon>
        <taxon>Actinomadura</taxon>
    </lineage>
</organism>